<protein>
    <recommendedName>
        <fullName evidence="9">EGF-like domain-containing protein</fullName>
    </recommendedName>
</protein>
<gene>
    <name evidence="10" type="ORF">MKW94_025144</name>
</gene>
<dbReference type="SMART" id="SM00181">
    <property type="entry name" value="EGF"/>
    <property type="match status" value="2"/>
</dbReference>
<sequence length="399" mass="43652">MPSFLSVNRHPGVFFFGLLMVVYSFVADVAARRLLASSAATTSVNSTKMAKEGCTDRCGNIIIPYPFGMGTSNCYRDSYKITCETSYRTRAPVAFLNPLLYGDRYEVSKIGLDYIKIHMVAPLTCNVTKFSDVTYDVPYPVSTTRNKLTVLGCNVYGYVTSRTDLVESSDSSDDQTSLSSKGKGCESSCDMYTRYPTSGSSGYGYCKTDIPEGLTSYSIQTKGMVSNSTNSSSYHNITKNTGLSVDPCVSAFLIDHEYSGVQDLLQLATNDSSVPVILNWAINDVATCEEAQRNPGSYACGRNSYCLESQNGPGYHCKCSKGYEGNPYLQDGCQDVDECKETLKCGKEVICTNMPGSYNCSCPPDKTLETHGLGSYCAPDKQYQKNKQRLHRIVVIASS</sequence>
<evidence type="ECO:0000256" key="5">
    <source>
        <dbReference type="ARBA" id="ARBA00023157"/>
    </source>
</evidence>
<evidence type="ECO:0000313" key="11">
    <source>
        <dbReference type="Proteomes" id="UP001177140"/>
    </source>
</evidence>
<feature type="region of interest" description="Disordered" evidence="7">
    <location>
        <begin position="167"/>
        <end position="187"/>
    </location>
</feature>
<reference evidence="10" key="1">
    <citation type="submission" date="2022-03" db="EMBL/GenBank/DDBJ databases">
        <title>A functionally conserved STORR gene fusion in Papaver species that diverged 16.8 million years ago.</title>
        <authorList>
            <person name="Catania T."/>
        </authorList>
    </citation>
    <scope>NUCLEOTIDE SEQUENCE</scope>
    <source>
        <strain evidence="10">S-191538</strain>
    </source>
</reference>
<dbReference type="PROSITE" id="PS01187">
    <property type="entry name" value="EGF_CA"/>
    <property type="match status" value="1"/>
</dbReference>
<evidence type="ECO:0000256" key="2">
    <source>
        <dbReference type="ARBA" id="ARBA00022536"/>
    </source>
</evidence>
<comment type="subcellular location">
    <subcellularLocation>
        <location evidence="1">Membrane</location>
        <topology evidence="1">Single-pass membrane protein</topology>
    </subcellularLocation>
</comment>
<evidence type="ECO:0000256" key="6">
    <source>
        <dbReference type="PROSITE-ProRule" id="PRU00076"/>
    </source>
</evidence>
<dbReference type="Gene3D" id="2.10.25.10">
    <property type="entry name" value="Laminin"/>
    <property type="match status" value="2"/>
</dbReference>
<dbReference type="InterPro" id="IPR025287">
    <property type="entry name" value="WAK_GUB"/>
</dbReference>
<dbReference type="GO" id="GO:0005509">
    <property type="term" value="F:calcium ion binding"/>
    <property type="evidence" value="ECO:0007669"/>
    <property type="project" value="InterPro"/>
</dbReference>
<dbReference type="Proteomes" id="UP001177140">
    <property type="component" value="Unassembled WGS sequence"/>
</dbReference>
<dbReference type="EMBL" id="JAJJMA010031668">
    <property type="protein sequence ID" value="MCL7024198.1"/>
    <property type="molecule type" value="Genomic_DNA"/>
</dbReference>
<evidence type="ECO:0000259" key="9">
    <source>
        <dbReference type="PROSITE" id="PS50026"/>
    </source>
</evidence>
<dbReference type="GO" id="GO:0016020">
    <property type="term" value="C:membrane"/>
    <property type="evidence" value="ECO:0007669"/>
    <property type="project" value="UniProtKB-SubCell"/>
</dbReference>
<dbReference type="PROSITE" id="PS00010">
    <property type="entry name" value="ASX_HYDROXYL"/>
    <property type="match status" value="1"/>
</dbReference>
<dbReference type="SMART" id="SM00179">
    <property type="entry name" value="EGF_CA"/>
    <property type="match status" value="1"/>
</dbReference>
<dbReference type="InterPro" id="IPR049883">
    <property type="entry name" value="NOTCH1_EGF-like"/>
</dbReference>
<dbReference type="PANTHER" id="PTHR33491">
    <property type="entry name" value="OSJNBA0016N04.9 PROTEIN"/>
    <property type="match status" value="1"/>
</dbReference>
<keyword evidence="3" id="KW-0732">Signal</keyword>
<keyword evidence="4" id="KW-0677">Repeat</keyword>
<feature type="transmembrane region" description="Helical" evidence="8">
    <location>
        <begin position="12"/>
        <end position="31"/>
    </location>
</feature>
<dbReference type="FunFam" id="2.10.25.10:FF:000038">
    <property type="entry name" value="Fibrillin 2"/>
    <property type="match status" value="1"/>
</dbReference>
<feature type="non-terminal residue" evidence="10">
    <location>
        <position position="399"/>
    </location>
</feature>
<dbReference type="Pfam" id="PF07645">
    <property type="entry name" value="EGF_CA"/>
    <property type="match status" value="1"/>
</dbReference>
<evidence type="ECO:0000256" key="7">
    <source>
        <dbReference type="SAM" id="MobiDB-lite"/>
    </source>
</evidence>
<evidence type="ECO:0000256" key="1">
    <source>
        <dbReference type="ARBA" id="ARBA00004167"/>
    </source>
</evidence>
<name>A0AA41V499_PAPNU</name>
<proteinExistence type="predicted"/>
<dbReference type="GO" id="GO:0030247">
    <property type="term" value="F:polysaccharide binding"/>
    <property type="evidence" value="ECO:0007669"/>
    <property type="project" value="InterPro"/>
</dbReference>
<comment type="caution">
    <text evidence="10">The sequence shown here is derived from an EMBL/GenBank/DDBJ whole genome shotgun (WGS) entry which is preliminary data.</text>
</comment>
<dbReference type="InterPro" id="IPR018097">
    <property type="entry name" value="EGF_Ca-bd_CS"/>
</dbReference>
<evidence type="ECO:0000256" key="3">
    <source>
        <dbReference type="ARBA" id="ARBA00022729"/>
    </source>
</evidence>
<keyword evidence="2 6" id="KW-0245">EGF-like domain</keyword>
<evidence type="ECO:0000256" key="4">
    <source>
        <dbReference type="ARBA" id="ARBA00022737"/>
    </source>
</evidence>
<evidence type="ECO:0000313" key="10">
    <source>
        <dbReference type="EMBL" id="MCL7024198.1"/>
    </source>
</evidence>
<keyword evidence="5" id="KW-1015">Disulfide bond</keyword>
<keyword evidence="8" id="KW-0472">Membrane</keyword>
<keyword evidence="11" id="KW-1185">Reference proteome</keyword>
<organism evidence="10 11">
    <name type="scientific">Papaver nudicaule</name>
    <name type="common">Iceland poppy</name>
    <dbReference type="NCBI Taxonomy" id="74823"/>
    <lineage>
        <taxon>Eukaryota</taxon>
        <taxon>Viridiplantae</taxon>
        <taxon>Streptophyta</taxon>
        <taxon>Embryophyta</taxon>
        <taxon>Tracheophyta</taxon>
        <taxon>Spermatophyta</taxon>
        <taxon>Magnoliopsida</taxon>
        <taxon>Ranunculales</taxon>
        <taxon>Papaveraceae</taxon>
        <taxon>Papaveroideae</taxon>
        <taxon>Papaver</taxon>
    </lineage>
</organism>
<accession>A0AA41V499</accession>
<dbReference type="InterPro" id="IPR000152">
    <property type="entry name" value="EGF-type_Asp/Asn_hydroxyl_site"/>
</dbReference>
<dbReference type="InterPro" id="IPR000742">
    <property type="entry name" value="EGF"/>
</dbReference>
<dbReference type="Pfam" id="PF13947">
    <property type="entry name" value="GUB_WAK_bind"/>
    <property type="match status" value="1"/>
</dbReference>
<keyword evidence="8" id="KW-1133">Transmembrane helix</keyword>
<dbReference type="SUPFAM" id="SSF57196">
    <property type="entry name" value="EGF/Laminin"/>
    <property type="match status" value="1"/>
</dbReference>
<evidence type="ECO:0000256" key="8">
    <source>
        <dbReference type="SAM" id="Phobius"/>
    </source>
</evidence>
<comment type="caution">
    <text evidence="6">Lacks conserved residue(s) required for the propagation of feature annotation.</text>
</comment>
<dbReference type="AlphaFoldDB" id="A0AA41V499"/>
<dbReference type="CDD" id="cd00054">
    <property type="entry name" value="EGF_CA"/>
    <property type="match status" value="1"/>
</dbReference>
<feature type="domain" description="EGF-like" evidence="9">
    <location>
        <begin position="335"/>
        <end position="372"/>
    </location>
</feature>
<dbReference type="FunFam" id="2.10.25.10:FF:000628">
    <property type="entry name" value="Wall-associated receptor kinase 2"/>
    <property type="match status" value="1"/>
</dbReference>
<keyword evidence="8" id="KW-0812">Transmembrane</keyword>
<dbReference type="InterPro" id="IPR001881">
    <property type="entry name" value="EGF-like_Ca-bd_dom"/>
</dbReference>
<dbReference type="PROSITE" id="PS50026">
    <property type="entry name" value="EGF_3"/>
    <property type="match status" value="1"/>
</dbReference>